<evidence type="ECO:0000256" key="4">
    <source>
        <dbReference type="ARBA" id="ARBA00022679"/>
    </source>
</evidence>
<feature type="binding site" evidence="11">
    <location>
        <position position="298"/>
    </location>
    <ligand>
        <name>Mg(2+)</name>
        <dbReference type="ChEBI" id="CHEBI:18420"/>
    </ligand>
</feature>
<dbReference type="EMBL" id="NEVT01000006">
    <property type="protein sequence ID" value="OZI76367.1"/>
    <property type="molecule type" value="Genomic_DNA"/>
</dbReference>
<evidence type="ECO:0000256" key="11">
    <source>
        <dbReference type="PIRSR" id="PIRSR006268-2"/>
    </source>
</evidence>
<evidence type="ECO:0000256" key="8">
    <source>
        <dbReference type="ARBA" id="ARBA00031306"/>
    </source>
</evidence>
<keyword evidence="4 10" id="KW-0808">Transferase</keyword>
<evidence type="ECO:0000256" key="6">
    <source>
        <dbReference type="ARBA" id="ARBA00022827"/>
    </source>
</evidence>
<sequence>MPATPSYAPAGPGSAAAPRLGARPAGYGALPGVAVAAPAALAGATMGTTWSARLALPPGVAAPAARAAIQQALDQVVAQMSTWDDRSDLSRYNRAATGWQTLPDDCLFVLDHALRLAAATEGAYDPTVGPLVNAWGFGPPPHPSEPPSAAVLDALRQRCGWRRVRLDAAGRRAWQPGGAYLDLSGIAKGHGVDRAAQALEQLGVRDYLVEVGGELRAGGARPDRQPWRVAVEVPDGSADHALALALRGCAIATSGDYRRYREGAAGRYAHTLDPRNGRPVDNGVASVTVVHRSCMQADALATALTVLGERNGLAYAQRHEVAALFIVRTAGRLQLAASSAFAALAGA</sequence>
<evidence type="ECO:0000256" key="10">
    <source>
        <dbReference type="PIRNR" id="PIRNR006268"/>
    </source>
</evidence>
<evidence type="ECO:0000313" key="12">
    <source>
        <dbReference type="EMBL" id="OZI76367.1"/>
    </source>
</evidence>
<dbReference type="AlphaFoldDB" id="A0A261VR93"/>
<feature type="binding site" evidence="11">
    <location>
        <position position="302"/>
    </location>
    <ligand>
        <name>Mg(2+)</name>
        <dbReference type="ChEBI" id="CHEBI:18420"/>
    </ligand>
</feature>
<dbReference type="PIRSF" id="PIRSF006268">
    <property type="entry name" value="ApbE"/>
    <property type="match status" value="1"/>
</dbReference>
<proteinExistence type="inferred from homology"/>
<evidence type="ECO:0000256" key="1">
    <source>
        <dbReference type="ARBA" id="ARBA00011955"/>
    </source>
</evidence>
<dbReference type="Proteomes" id="UP000215633">
    <property type="component" value="Unassembled WGS sequence"/>
</dbReference>
<keyword evidence="5 10" id="KW-0479">Metal-binding</keyword>
<keyword evidence="6 10" id="KW-0274">FAD</keyword>
<protein>
    <recommendedName>
        <fullName evidence="2 10">FAD:protein FMN transferase</fullName>
        <ecNumber evidence="1 10">2.7.1.180</ecNumber>
    </recommendedName>
    <alternativeName>
        <fullName evidence="8 10">Flavin transferase</fullName>
    </alternativeName>
</protein>
<comment type="cofactor">
    <cofactor evidence="11">
        <name>Mg(2+)</name>
        <dbReference type="ChEBI" id="CHEBI:18420"/>
    </cofactor>
    <cofactor evidence="11">
        <name>Mn(2+)</name>
        <dbReference type="ChEBI" id="CHEBI:29035"/>
    </cofactor>
    <text evidence="11">Magnesium. Can also use manganese.</text>
</comment>
<comment type="similarity">
    <text evidence="10">Belongs to the ApbE family.</text>
</comment>
<feature type="binding site" evidence="11">
    <location>
        <position position="185"/>
    </location>
    <ligand>
        <name>Mg(2+)</name>
        <dbReference type="ChEBI" id="CHEBI:18420"/>
    </ligand>
</feature>
<dbReference type="PANTHER" id="PTHR30040:SF2">
    <property type="entry name" value="FAD:PROTEIN FMN TRANSFERASE"/>
    <property type="match status" value="1"/>
</dbReference>
<dbReference type="InterPro" id="IPR003374">
    <property type="entry name" value="ApbE-like_sf"/>
</dbReference>
<dbReference type="GO" id="GO:0046872">
    <property type="term" value="F:metal ion binding"/>
    <property type="evidence" value="ECO:0007669"/>
    <property type="project" value="UniProtKB-UniRule"/>
</dbReference>
<dbReference type="GO" id="GO:0016740">
    <property type="term" value="F:transferase activity"/>
    <property type="evidence" value="ECO:0007669"/>
    <property type="project" value="UniProtKB-UniRule"/>
</dbReference>
<name>A0A261VR93_9BORD</name>
<evidence type="ECO:0000256" key="9">
    <source>
        <dbReference type="ARBA" id="ARBA00048540"/>
    </source>
</evidence>
<reference evidence="13" key="1">
    <citation type="submission" date="2017-05" db="EMBL/GenBank/DDBJ databases">
        <title>Complete and WGS of Bordetella genogroups.</title>
        <authorList>
            <person name="Spilker T."/>
            <person name="Lipuma J."/>
        </authorList>
    </citation>
    <scope>NUCLEOTIDE SEQUENCE [LARGE SCALE GENOMIC DNA]</scope>
    <source>
        <strain evidence="13">AU8256</strain>
    </source>
</reference>
<comment type="caution">
    <text evidence="12">The sequence shown here is derived from an EMBL/GenBank/DDBJ whole genome shotgun (WGS) entry which is preliminary data.</text>
</comment>
<keyword evidence="3 10" id="KW-0285">Flavoprotein</keyword>
<keyword evidence="13" id="KW-1185">Reference proteome</keyword>
<dbReference type="InterPro" id="IPR024932">
    <property type="entry name" value="ApbE"/>
</dbReference>
<evidence type="ECO:0000256" key="3">
    <source>
        <dbReference type="ARBA" id="ARBA00022630"/>
    </source>
</evidence>
<evidence type="ECO:0000256" key="7">
    <source>
        <dbReference type="ARBA" id="ARBA00022842"/>
    </source>
</evidence>
<evidence type="ECO:0000256" key="2">
    <source>
        <dbReference type="ARBA" id="ARBA00016337"/>
    </source>
</evidence>
<dbReference type="RefSeq" id="WP_094807045.1">
    <property type="nucleotide sequence ID" value="NZ_NEVT01000006.1"/>
</dbReference>
<dbReference type="Pfam" id="PF02424">
    <property type="entry name" value="ApbE"/>
    <property type="match status" value="1"/>
</dbReference>
<evidence type="ECO:0000256" key="5">
    <source>
        <dbReference type="ARBA" id="ARBA00022723"/>
    </source>
</evidence>
<keyword evidence="7 10" id="KW-0460">Magnesium</keyword>
<organism evidence="12 13">
    <name type="scientific">Bordetella genomosp. 2</name>
    <dbReference type="NCBI Taxonomy" id="1983456"/>
    <lineage>
        <taxon>Bacteria</taxon>
        <taxon>Pseudomonadati</taxon>
        <taxon>Pseudomonadota</taxon>
        <taxon>Betaproteobacteria</taxon>
        <taxon>Burkholderiales</taxon>
        <taxon>Alcaligenaceae</taxon>
        <taxon>Bordetella</taxon>
    </lineage>
</organism>
<dbReference type="Gene3D" id="3.10.520.10">
    <property type="entry name" value="ApbE-like domains"/>
    <property type="match status" value="1"/>
</dbReference>
<gene>
    <name evidence="12" type="ORF">CAL24_14585</name>
</gene>
<accession>A0A261VR93</accession>
<dbReference type="EC" id="2.7.1.180" evidence="1 10"/>
<dbReference type="PANTHER" id="PTHR30040">
    <property type="entry name" value="THIAMINE BIOSYNTHESIS LIPOPROTEIN APBE"/>
    <property type="match status" value="1"/>
</dbReference>
<dbReference type="SUPFAM" id="SSF143631">
    <property type="entry name" value="ApbE-like"/>
    <property type="match status" value="1"/>
</dbReference>
<evidence type="ECO:0000313" key="13">
    <source>
        <dbReference type="Proteomes" id="UP000215633"/>
    </source>
</evidence>
<comment type="catalytic activity">
    <reaction evidence="9 10">
        <text>L-threonyl-[protein] + FAD = FMN-L-threonyl-[protein] + AMP + H(+)</text>
        <dbReference type="Rhea" id="RHEA:36847"/>
        <dbReference type="Rhea" id="RHEA-COMP:11060"/>
        <dbReference type="Rhea" id="RHEA-COMP:11061"/>
        <dbReference type="ChEBI" id="CHEBI:15378"/>
        <dbReference type="ChEBI" id="CHEBI:30013"/>
        <dbReference type="ChEBI" id="CHEBI:57692"/>
        <dbReference type="ChEBI" id="CHEBI:74257"/>
        <dbReference type="ChEBI" id="CHEBI:456215"/>
        <dbReference type="EC" id="2.7.1.180"/>
    </reaction>
</comment>